<dbReference type="EMBL" id="CAEY01000039">
    <property type="status" value="NOT_ANNOTATED_CDS"/>
    <property type="molecule type" value="Genomic_DNA"/>
</dbReference>
<evidence type="ECO:0000313" key="4">
    <source>
        <dbReference type="Proteomes" id="UP000015104"/>
    </source>
</evidence>
<feature type="transmembrane region" description="Helical" evidence="2">
    <location>
        <begin position="292"/>
        <end position="314"/>
    </location>
</feature>
<reference evidence="3" key="2">
    <citation type="submission" date="2015-06" db="UniProtKB">
        <authorList>
            <consortium name="EnsemblMetazoa"/>
        </authorList>
    </citation>
    <scope>IDENTIFICATION</scope>
</reference>
<accession>T1KFX0</accession>
<reference evidence="4" key="1">
    <citation type="submission" date="2011-08" db="EMBL/GenBank/DDBJ databases">
        <authorList>
            <person name="Rombauts S."/>
        </authorList>
    </citation>
    <scope>NUCLEOTIDE SEQUENCE</scope>
    <source>
        <strain evidence="4">London</strain>
    </source>
</reference>
<evidence type="ECO:0000313" key="3">
    <source>
        <dbReference type="EnsemblMetazoa" id="tetur10g04670.1"/>
    </source>
</evidence>
<dbReference type="AlphaFoldDB" id="T1KFX0"/>
<keyword evidence="4" id="KW-1185">Reference proteome</keyword>
<evidence type="ECO:0000256" key="1">
    <source>
        <dbReference type="SAM" id="MobiDB-lite"/>
    </source>
</evidence>
<sequence>MEAIAIGKLQDAATSPTIPIMSTLFYDCQVDSPLFYSNATDGNNDINNNNITPPSTSTSLGCSSPILNRTSPQFTNNVNNCSSNINNDTNNNIINKNTNNQRLTTSNGAIKTLVIKSNCRPSDLVCSLKSPNTCLASKGLNGLNGINTSYFPAINGLGFANGYGATSLSSNNGSAGGVARSNLILSGLPNLTTRTNDITSSTHSSGNSAHPLTSNTSNGLIGGTTVNLSPTGYDDYHLSSPSNNRNYDKFDNFNSNIFNDHCSAISAPLSQYYLDEPRHHSCFRKSIPTMPIALSAFLLLLNCFLPGSVSITLMGN</sequence>
<keyword evidence="2" id="KW-1133">Transmembrane helix</keyword>
<feature type="region of interest" description="Disordered" evidence="1">
    <location>
        <begin position="198"/>
        <end position="220"/>
    </location>
</feature>
<name>T1KFX0_TETUR</name>
<proteinExistence type="predicted"/>
<protein>
    <submittedName>
        <fullName evidence="3">Uncharacterized protein</fullName>
    </submittedName>
</protein>
<dbReference type="EnsemblMetazoa" id="tetur10g04670.1">
    <property type="protein sequence ID" value="tetur10g04670.1"/>
    <property type="gene ID" value="tetur10g04670"/>
</dbReference>
<keyword evidence="2" id="KW-0812">Transmembrane</keyword>
<evidence type="ECO:0000256" key="2">
    <source>
        <dbReference type="SAM" id="Phobius"/>
    </source>
</evidence>
<dbReference type="Proteomes" id="UP000015104">
    <property type="component" value="Unassembled WGS sequence"/>
</dbReference>
<organism evidence="3 4">
    <name type="scientific">Tetranychus urticae</name>
    <name type="common">Two-spotted spider mite</name>
    <dbReference type="NCBI Taxonomy" id="32264"/>
    <lineage>
        <taxon>Eukaryota</taxon>
        <taxon>Metazoa</taxon>
        <taxon>Ecdysozoa</taxon>
        <taxon>Arthropoda</taxon>
        <taxon>Chelicerata</taxon>
        <taxon>Arachnida</taxon>
        <taxon>Acari</taxon>
        <taxon>Acariformes</taxon>
        <taxon>Trombidiformes</taxon>
        <taxon>Prostigmata</taxon>
        <taxon>Eleutherengona</taxon>
        <taxon>Raphignathae</taxon>
        <taxon>Tetranychoidea</taxon>
        <taxon>Tetranychidae</taxon>
        <taxon>Tetranychus</taxon>
    </lineage>
</organism>
<dbReference type="HOGENOM" id="CLU_880892_0_0_1"/>
<keyword evidence="2" id="KW-0472">Membrane</keyword>